<organism evidence="1">
    <name type="scientific">Rhizophora mucronata</name>
    <name type="common">Asiatic mangrove</name>
    <dbReference type="NCBI Taxonomy" id="61149"/>
    <lineage>
        <taxon>Eukaryota</taxon>
        <taxon>Viridiplantae</taxon>
        <taxon>Streptophyta</taxon>
        <taxon>Embryophyta</taxon>
        <taxon>Tracheophyta</taxon>
        <taxon>Spermatophyta</taxon>
        <taxon>Magnoliopsida</taxon>
        <taxon>eudicotyledons</taxon>
        <taxon>Gunneridae</taxon>
        <taxon>Pentapetalae</taxon>
        <taxon>rosids</taxon>
        <taxon>fabids</taxon>
        <taxon>Malpighiales</taxon>
        <taxon>Rhizophoraceae</taxon>
        <taxon>Rhizophora</taxon>
    </lineage>
</organism>
<proteinExistence type="predicted"/>
<accession>A0A2P2NEL8</accession>
<name>A0A2P2NEL8_RHIMU</name>
<dbReference type="EMBL" id="GGEC01060376">
    <property type="protein sequence ID" value="MBX40860.1"/>
    <property type="molecule type" value="Transcribed_RNA"/>
</dbReference>
<sequence>MLENSILDERSHTAPSLAHSRFYITMFFTHFRLFTIAV</sequence>
<reference evidence="1" key="1">
    <citation type="submission" date="2018-02" db="EMBL/GenBank/DDBJ databases">
        <title>Rhizophora mucronata_Transcriptome.</title>
        <authorList>
            <person name="Meera S.P."/>
            <person name="Sreeshan A."/>
            <person name="Augustine A."/>
        </authorList>
    </citation>
    <scope>NUCLEOTIDE SEQUENCE</scope>
    <source>
        <tissue evidence="1">Leaf</tissue>
    </source>
</reference>
<evidence type="ECO:0000313" key="1">
    <source>
        <dbReference type="EMBL" id="MBX40860.1"/>
    </source>
</evidence>
<dbReference type="AlphaFoldDB" id="A0A2P2NEL8"/>
<protein>
    <submittedName>
        <fullName evidence="1">Uncharacterized protein</fullName>
    </submittedName>
</protein>